<keyword evidence="7" id="KW-0175">Coiled coil</keyword>
<keyword evidence="3" id="KW-0677">Repeat</keyword>
<dbReference type="FunFam" id="3.40.50.300:FF:001091">
    <property type="entry name" value="Probable disease resistance protein At1g61300"/>
    <property type="match status" value="1"/>
</dbReference>
<dbReference type="AlphaFoldDB" id="A0A6P6G1Q1"/>
<feature type="coiled-coil region" evidence="7">
    <location>
        <begin position="15"/>
        <end position="78"/>
    </location>
</feature>
<organism evidence="10">
    <name type="scientific">Ziziphus jujuba</name>
    <name type="common">Chinese jujube</name>
    <name type="synonym">Ziziphus sativa</name>
    <dbReference type="NCBI Taxonomy" id="326968"/>
    <lineage>
        <taxon>Eukaryota</taxon>
        <taxon>Viridiplantae</taxon>
        <taxon>Streptophyta</taxon>
        <taxon>Embryophyta</taxon>
        <taxon>Tracheophyta</taxon>
        <taxon>Spermatophyta</taxon>
        <taxon>Magnoliopsida</taxon>
        <taxon>eudicotyledons</taxon>
        <taxon>Gunneridae</taxon>
        <taxon>Pentapetalae</taxon>
        <taxon>rosids</taxon>
        <taxon>fabids</taxon>
        <taxon>Rosales</taxon>
        <taxon>Rhamnaceae</taxon>
        <taxon>Paliureae</taxon>
        <taxon>Ziziphus</taxon>
    </lineage>
</organism>
<dbReference type="InterPro" id="IPR027417">
    <property type="entry name" value="P-loop_NTPase"/>
</dbReference>
<proteinExistence type="inferred from homology"/>
<dbReference type="GO" id="GO:0043531">
    <property type="term" value="F:ADP binding"/>
    <property type="evidence" value="ECO:0007669"/>
    <property type="project" value="InterPro"/>
</dbReference>
<dbReference type="RefSeq" id="XP_060676058.1">
    <property type="nucleotide sequence ID" value="XM_060820075.1"/>
</dbReference>
<sequence>MEFIALLIKKHLKHVETTDEKMHGLKRKLEVLESREDDVKEELKYAERISLKKRKKEVEKWLTDVGRMKNEVQQIEQELPNRRWYTQISLWRSMDSSTSEITELIQQGGFPKGLTLEAADQNGGYPLLATKLAGKMFHNNRDMILEYLLNDSDSIIGIYGMGGVGKTTLVTHTFNQLLNHPNTYVSWVTVSQNFSIYKLQNDIAKTVHLDLSDEDDERKRAARLAWALSRRSHFVLILDDVWHHIPLEKVGVPVSKSCKLVLTTRSLEVCRRMDCQKHIKVEPLCEEEAWKLFMEKLGPGITLPHQVERIARSLAKQCAGLPLGIITMAGSMKGVDDICEWSAAFERIKVSKMGQEDMETDVFHVLKYSFDKLKDPKVQQCFLYCSLFPEDFKIDRKLLIEYFIDEGFIDEMDSRRAEFIKGHTILNKLENACLLEGGTNSLGKRFVKMHDLLRDMAIKIASVSTPFLVEARVGLRDIPQEEKWTDDLVRVSLMCNFISKISSSTSPKCPRLSTLLLRENFNTNSIPSCFFSHMNELNVLDLSGSCIGNLPNSISDLRNLTSLLLRECRRLKHVPSLAKLKALRRLDLANTQIVEVPHGMEKLENLKYLNMDIRTLKMIPDGILSQLSRLQYLVVHDFQISTAKVRGEEIASLNKLEIFKGQLYDINDLNTYVRSWGKNGPNRYILQVGLYSKNDPLKKFANAYRKALCLQLCNISESKVGRHSLQLPKDIQFLYIGQCHDASNLCDVLSLRNATDLRMCFVDCCNGMKHMLCSSSCNLPLVQSLESIHLENLLNLHGLVGREIRGASSLIPPATFSSLKKFSIYDCPNIKILFTPAMASNLQNLAEIQVRFCEKIVEIVASASDGNEELIEGDEADEINKFTFPKLTCLELWVLPELKSFCKSTNPVVADCLQQIFIWKCPKLADPFLRQKNNALPLL</sequence>
<evidence type="ECO:0000259" key="8">
    <source>
        <dbReference type="SMART" id="SM00382"/>
    </source>
</evidence>
<name>A0A6P6G1Q1_ZIZJJ</name>
<dbReference type="PRINTS" id="PR00364">
    <property type="entry name" value="DISEASERSIST"/>
</dbReference>
<evidence type="ECO:0000256" key="6">
    <source>
        <dbReference type="ARBA" id="ARBA00022840"/>
    </source>
</evidence>
<evidence type="ECO:0000256" key="4">
    <source>
        <dbReference type="ARBA" id="ARBA00022741"/>
    </source>
</evidence>
<dbReference type="Pfam" id="PF23247">
    <property type="entry name" value="LRR_RPS2"/>
    <property type="match status" value="1"/>
</dbReference>
<dbReference type="Gene3D" id="3.40.50.300">
    <property type="entry name" value="P-loop containing nucleotide triphosphate hydrolases"/>
    <property type="match status" value="1"/>
</dbReference>
<dbReference type="CDD" id="cd00882">
    <property type="entry name" value="Ras_like_GTPase"/>
    <property type="match status" value="1"/>
</dbReference>
<evidence type="ECO:0000313" key="9">
    <source>
        <dbReference type="Proteomes" id="UP001652623"/>
    </source>
</evidence>
<reference evidence="9 10" key="1">
    <citation type="submission" date="2025-05" db="UniProtKB">
        <authorList>
            <consortium name="RefSeq"/>
        </authorList>
    </citation>
    <scope>IDENTIFICATION</scope>
    <source>
        <tissue evidence="10 11">Seedling</tissue>
    </source>
</reference>
<evidence type="ECO:0000256" key="2">
    <source>
        <dbReference type="ARBA" id="ARBA00022614"/>
    </source>
</evidence>
<evidence type="ECO:0000256" key="7">
    <source>
        <dbReference type="SAM" id="Coils"/>
    </source>
</evidence>
<keyword evidence="9" id="KW-1185">Reference proteome</keyword>
<keyword evidence="2" id="KW-0433">Leucine-rich repeat</keyword>
<dbReference type="PANTHER" id="PTHR33463:SF187">
    <property type="entry name" value="AND NB-ARC DOMAIN DISEASE RESISTANCE PROTEIN, PUTATIVE-RELATED"/>
    <property type="match status" value="1"/>
</dbReference>
<dbReference type="InterPro" id="IPR058922">
    <property type="entry name" value="WHD_DRP"/>
</dbReference>
<feature type="domain" description="AAA+ ATPase" evidence="8">
    <location>
        <begin position="152"/>
        <end position="283"/>
    </location>
</feature>
<dbReference type="InterPro" id="IPR057135">
    <property type="entry name" value="At4g27190-like_LRR"/>
</dbReference>
<dbReference type="Gene3D" id="3.80.10.10">
    <property type="entry name" value="Ribonuclease Inhibitor"/>
    <property type="match status" value="2"/>
</dbReference>
<dbReference type="PANTHER" id="PTHR33463">
    <property type="entry name" value="NB-ARC DOMAIN-CONTAINING PROTEIN-RELATED"/>
    <property type="match status" value="1"/>
</dbReference>
<dbReference type="InterPro" id="IPR032675">
    <property type="entry name" value="LRR_dom_sf"/>
</dbReference>
<dbReference type="InterPro" id="IPR001611">
    <property type="entry name" value="Leu-rich_rpt"/>
</dbReference>
<dbReference type="InterPro" id="IPR050905">
    <property type="entry name" value="Plant_NBS-LRR"/>
</dbReference>
<dbReference type="GeneID" id="112491001"/>
<dbReference type="SUPFAM" id="SSF52058">
    <property type="entry name" value="L domain-like"/>
    <property type="match status" value="1"/>
</dbReference>
<evidence type="ECO:0000313" key="11">
    <source>
        <dbReference type="RefSeq" id="XP_060676057.1"/>
    </source>
</evidence>
<dbReference type="InterPro" id="IPR003593">
    <property type="entry name" value="AAA+_ATPase"/>
</dbReference>
<comment type="similarity">
    <text evidence="1">Belongs to the disease resistance NB-LRR family.</text>
</comment>
<dbReference type="Pfam" id="PF00931">
    <property type="entry name" value="NB-ARC"/>
    <property type="match status" value="1"/>
</dbReference>
<evidence type="ECO:0000256" key="3">
    <source>
        <dbReference type="ARBA" id="ARBA00022737"/>
    </source>
</evidence>
<keyword evidence="6" id="KW-0067">ATP-binding</keyword>
<dbReference type="KEGG" id="zju:112491001"/>
<dbReference type="Proteomes" id="UP001652623">
    <property type="component" value="Chromosome 1"/>
</dbReference>
<dbReference type="Gene3D" id="1.10.8.430">
    <property type="entry name" value="Helical domain of apoptotic protease-activating factors"/>
    <property type="match status" value="1"/>
</dbReference>
<dbReference type="InterPro" id="IPR042197">
    <property type="entry name" value="Apaf_helical"/>
</dbReference>
<dbReference type="InterPro" id="IPR036388">
    <property type="entry name" value="WH-like_DNA-bd_sf"/>
</dbReference>
<keyword evidence="5" id="KW-0611">Plant defense</keyword>
<protein>
    <submittedName>
        <fullName evidence="10 11">Probable disease resistance protein At4g27220</fullName>
    </submittedName>
</protein>
<gene>
    <name evidence="10 11 12" type="primary">LOC112491001</name>
</gene>
<dbReference type="FunFam" id="1.10.10.10:FF:000322">
    <property type="entry name" value="Probable disease resistance protein At1g63360"/>
    <property type="match status" value="1"/>
</dbReference>
<dbReference type="SMART" id="SM00382">
    <property type="entry name" value="AAA"/>
    <property type="match status" value="1"/>
</dbReference>
<dbReference type="GO" id="GO:0006952">
    <property type="term" value="P:defense response"/>
    <property type="evidence" value="ECO:0007669"/>
    <property type="project" value="UniProtKB-KW"/>
</dbReference>
<dbReference type="RefSeq" id="XP_024927708.3">
    <property type="nucleotide sequence ID" value="XM_025071940.3"/>
</dbReference>
<keyword evidence="4" id="KW-0547">Nucleotide-binding</keyword>
<dbReference type="Pfam" id="PF23559">
    <property type="entry name" value="WHD_DRP"/>
    <property type="match status" value="1"/>
</dbReference>
<dbReference type="Gene3D" id="1.10.10.10">
    <property type="entry name" value="Winged helix-like DNA-binding domain superfamily/Winged helix DNA-binding domain"/>
    <property type="match status" value="1"/>
</dbReference>
<dbReference type="RefSeq" id="XP_060676057.1">
    <property type="nucleotide sequence ID" value="XM_060820074.1"/>
</dbReference>
<evidence type="ECO:0000313" key="12">
    <source>
        <dbReference type="RefSeq" id="XP_060676058.1"/>
    </source>
</evidence>
<evidence type="ECO:0000256" key="5">
    <source>
        <dbReference type="ARBA" id="ARBA00022821"/>
    </source>
</evidence>
<evidence type="ECO:0000256" key="1">
    <source>
        <dbReference type="ARBA" id="ARBA00008894"/>
    </source>
</evidence>
<accession>A0A6P6G1Q1</accession>
<dbReference type="InterPro" id="IPR002182">
    <property type="entry name" value="NB-ARC"/>
</dbReference>
<dbReference type="GO" id="GO:0005524">
    <property type="term" value="F:ATP binding"/>
    <property type="evidence" value="ECO:0007669"/>
    <property type="project" value="UniProtKB-KW"/>
</dbReference>
<evidence type="ECO:0000313" key="10">
    <source>
        <dbReference type="RefSeq" id="XP_024927708.3"/>
    </source>
</evidence>
<dbReference type="SUPFAM" id="SSF52540">
    <property type="entry name" value="P-loop containing nucleoside triphosphate hydrolases"/>
    <property type="match status" value="1"/>
</dbReference>
<dbReference type="Pfam" id="PF13855">
    <property type="entry name" value="LRR_8"/>
    <property type="match status" value="1"/>
</dbReference>